<dbReference type="AlphaFoldDB" id="A0A392R0Q4"/>
<sequence length="88" mass="9599">MVEKPAISKRPKSATDICHGRYSITLEILMAKRRVSNPAGSLWSGAVARHYGMAESGAVTTYRNLRSAIPVLRSAAPLRYLGLTTIEI</sequence>
<proteinExistence type="predicted"/>
<reference evidence="1 2" key="1">
    <citation type="journal article" date="2018" name="Front. Plant Sci.">
        <title>Red Clover (Trifolium pratense) and Zigzag Clover (T. medium) - A Picture of Genomic Similarities and Differences.</title>
        <authorList>
            <person name="Dluhosova J."/>
            <person name="Istvanek J."/>
            <person name="Nedelnik J."/>
            <person name="Repkova J."/>
        </authorList>
    </citation>
    <scope>NUCLEOTIDE SEQUENCE [LARGE SCALE GENOMIC DNA]</scope>
    <source>
        <strain evidence="2">cv. 10/8</strain>
        <tissue evidence="1">Leaf</tissue>
    </source>
</reference>
<dbReference type="Proteomes" id="UP000265520">
    <property type="component" value="Unassembled WGS sequence"/>
</dbReference>
<dbReference type="EMBL" id="LXQA010175269">
    <property type="protein sequence ID" value="MCI29827.1"/>
    <property type="molecule type" value="Genomic_DNA"/>
</dbReference>
<name>A0A392R0Q4_9FABA</name>
<keyword evidence="2" id="KW-1185">Reference proteome</keyword>
<organism evidence="1 2">
    <name type="scientific">Trifolium medium</name>
    <dbReference type="NCBI Taxonomy" id="97028"/>
    <lineage>
        <taxon>Eukaryota</taxon>
        <taxon>Viridiplantae</taxon>
        <taxon>Streptophyta</taxon>
        <taxon>Embryophyta</taxon>
        <taxon>Tracheophyta</taxon>
        <taxon>Spermatophyta</taxon>
        <taxon>Magnoliopsida</taxon>
        <taxon>eudicotyledons</taxon>
        <taxon>Gunneridae</taxon>
        <taxon>Pentapetalae</taxon>
        <taxon>rosids</taxon>
        <taxon>fabids</taxon>
        <taxon>Fabales</taxon>
        <taxon>Fabaceae</taxon>
        <taxon>Papilionoideae</taxon>
        <taxon>50 kb inversion clade</taxon>
        <taxon>NPAAA clade</taxon>
        <taxon>Hologalegina</taxon>
        <taxon>IRL clade</taxon>
        <taxon>Trifolieae</taxon>
        <taxon>Trifolium</taxon>
    </lineage>
</organism>
<evidence type="ECO:0000313" key="1">
    <source>
        <dbReference type="EMBL" id="MCI29827.1"/>
    </source>
</evidence>
<protein>
    <submittedName>
        <fullName evidence="1">Uncharacterized protein</fullName>
    </submittedName>
</protein>
<comment type="caution">
    <text evidence="1">The sequence shown here is derived from an EMBL/GenBank/DDBJ whole genome shotgun (WGS) entry which is preliminary data.</text>
</comment>
<evidence type="ECO:0000313" key="2">
    <source>
        <dbReference type="Proteomes" id="UP000265520"/>
    </source>
</evidence>
<accession>A0A392R0Q4</accession>